<dbReference type="RefSeq" id="WP_265895413.1">
    <property type="nucleotide sequence ID" value="NZ_JAPIVE010000001.1"/>
</dbReference>
<protein>
    <submittedName>
        <fullName evidence="2">Aldo/keto reductase</fullName>
    </submittedName>
</protein>
<dbReference type="SUPFAM" id="SSF51430">
    <property type="entry name" value="NAD(P)-linked oxidoreductase"/>
    <property type="match status" value="1"/>
</dbReference>
<gene>
    <name evidence="2" type="ORF">OQ287_02010</name>
</gene>
<dbReference type="EMBL" id="JAPIVE010000001">
    <property type="protein sequence ID" value="MCX2523008.1"/>
    <property type="molecule type" value="Genomic_DNA"/>
</dbReference>
<keyword evidence="3" id="KW-1185">Reference proteome</keyword>
<evidence type="ECO:0000259" key="1">
    <source>
        <dbReference type="Pfam" id="PF00248"/>
    </source>
</evidence>
<dbReference type="PANTHER" id="PTHR43638">
    <property type="entry name" value="OXIDOREDUCTASE, ALDO/KETO REDUCTASE FAMILY PROTEIN"/>
    <property type="match status" value="1"/>
</dbReference>
<dbReference type="GO" id="GO:0016491">
    <property type="term" value="F:oxidoreductase activity"/>
    <property type="evidence" value="ECO:0007669"/>
    <property type="project" value="InterPro"/>
</dbReference>
<dbReference type="InterPro" id="IPR023210">
    <property type="entry name" value="NADP_OxRdtase_dom"/>
</dbReference>
<name>A0AA41ZFM0_9GAMM</name>
<accession>A0AA41ZFM0</accession>
<proteinExistence type="predicted"/>
<dbReference type="Proteomes" id="UP001165678">
    <property type="component" value="Unassembled WGS sequence"/>
</dbReference>
<reference evidence="2" key="1">
    <citation type="submission" date="2022-11" db="EMBL/GenBank/DDBJ databases">
        <title>Larsenimonas rhizosphaerae sp. nov., isolated from a tidal mudflat.</title>
        <authorList>
            <person name="Lee S.D."/>
            <person name="Kim I.S."/>
        </authorList>
    </citation>
    <scope>NUCLEOTIDE SEQUENCE</scope>
    <source>
        <strain evidence="2">GH2-1</strain>
    </source>
</reference>
<comment type="caution">
    <text evidence="2">The sequence shown here is derived from an EMBL/GenBank/DDBJ whole genome shotgun (WGS) entry which is preliminary data.</text>
</comment>
<evidence type="ECO:0000313" key="2">
    <source>
        <dbReference type="EMBL" id="MCX2523008.1"/>
    </source>
</evidence>
<organism evidence="2 3">
    <name type="scientific">Larsenimonas rhizosphaerae</name>
    <dbReference type="NCBI Taxonomy" id="2944682"/>
    <lineage>
        <taxon>Bacteria</taxon>
        <taxon>Pseudomonadati</taxon>
        <taxon>Pseudomonadota</taxon>
        <taxon>Gammaproteobacteria</taxon>
        <taxon>Oceanospirillales</taxon>
        <taxon>Halomonadaceae</taxon>
        <taxon>Larsenimonas</taxon>
    </lineage>
</organism>
<dbReference type="PANTHER" id="PTHR43638:SF3">
    <property type="entry name" value="ALDEHYDE REDUCTASE"/>
    <property type="match status" value="1"/>
</dbReference>
<dbReference type="Pfam" id="PF00248">
    <property type="entry name" value="Aldo_ket_red"/>
    <property type="match status" value="1"/>
</dbReference>
<evidence type="ECO:0000313" key="3">
    <source>
        <dbReference type="Proteomes" id="UP001165678"/>
    </source>
</evidence>
<dbReference type="InterPro" id="IPR020471">
    <property type="entry name" value="AKR"/>
</dbReference>
<dbReference type="InterPro" id="IPR036812">
    <property type="entry name" value="NAD(P)_OxRdtase_dom_sf"/>
</dbReference>
<dbReference type="Gene3D" id="3.20.20.100">
    <property type="entry name" value="NADP-dependent oxidoreductase domain"/>
    <property type="match status" value="1"/>
</dbReference>
<feature type="domain" description="NADP-dependent oxidoreductase" evidence="1">
    <location>
        <begin position="17"/>
        <end position="276"/>
    </location>
</feature>
<dbReference type="AlphaFoldDB" id="A0AA41ZFM0"/>
<sequence length="289" mass="32329">MDIPHVRLPDGTLLPAIGQGTWHLGEGRKARRDEVDALIHGLDRGLKVIDTAEMYGNGGSEEVVGEALKQRRDDAFLVTKMLPGNTGHNNIVSACERSLRRLQTDVIDLYLLHWRGAYPLEAVMESFGHLRDEGKIRYFGVSNLDIGDMKELRGTQLGRECVTNQVLYHLASRGIEFSLRPSMARWEMPLMAYSPLAQHMGKSHQSLHRDSVLTDIAAHRNASVEQILLAWVIRPYQGHHTTLAIPKATSIEHIDDNADAMTMVLTDHELALLDEAFPAPKQKVPLDLI</sequence>
<dbReference type="PRINTS" id="PR00069">
    <property type="entry name" value="ALDKETRDTASE"/>
</dbReference>